<dbReference type="PROSITE" id="PS51257">
    <property type="entry name" value="PROKAR_LIPOPROTEIN"/>
    <property type="match status" value="1"/>
</dbReference>
<proteinExistence type="predicted"/>
<name>A0ABN1Q8Y5_9ACTN</name>
<dbReference type="EMBL" id="BAAAHH010000002">
    <property type="protein sequence ID" value="GAA0938822.1"/>
    <property type="molecule type" value="Genomic_DNA"/>
</dbReference>
<evidence type="ECO:0000259" key="1">
    <source>
        <dbReference type="Pfam" id="PF13360"/>
    </source>
</evidence>
<dbReference type="Pfam" id="PF13360">
    <property type="entry name" value="PQQ_2"/>
    <property type="match status" value="1"/>
</dbReference>
<evidence type="ECO:0000313" key="3">
    <source>
        <dbReference type="Proteomes" id="UP001500665"/>
    </source>
</evidence>
<dbReference type="Gene3D" id="2.130.10.10">
    <property type="entry name" value="YVTN repeat-like/Quinoprotein amine dehydrogenase"/>
    <property type="match status" value="2"/>
</dbReference>
<sequence>MARKINFRNNPFVRTSPVLSLLLLVCLTVSCVPGTGFGPFGAGGTPSAWTLKGVETRERLAVVDGTLIFLTRQDLRGVDVLSGRELWKVPFLPELRRSTLDNPWFAIARGAVVLVESPERYEPSVTRAFDPGTGRLLWSNGIAHGVTVTQDAVFIHTCDTNYGDCTTARREPRSGEVAWSGVPNPIGWMSASDHPLPFAPPTGRYFATDATRKGTVLRDAENGRRITRASARDWFDWYPVGSDVILFDSEEGDGFCPMKLSSFAGGQFRPKWKRTACFPLAGERIGYNPGFLHATGKFIGTDTRIATLTPRGGTQVLDLTNGDVLWRSAESGTPLDSDGAFLLTRPTPHQGPLTMLDFASGRALWTVPDPGLAPNDSRWRTVVNGGFTAVSEARGNDASVAVYETSTGRLLTRHPGVFKGAGDGWIAVVRFRGAREDLDFFFV</sequence>
<comment type="caution">
    <text evidence="2">The sequence shown here is derived from an EMBL/GenBank/DDBJ whole genome shotgun (WGS) entry which is preliminary data.</text>
</comment>
<protein>
    <recommendedName>
        <fullName evidence="1">Pyrrolo-quinoline quinone repeat domain-containing protein</fullName>
    </recommendedName>
</protein>
<dbReference type="InterPro" id="IPR011047">
    <property type="entry name" value="Quinoprotein_ADH-like_sf"/>
</dbReference>
<organism evidence="2 3">
    <name type="scientific">Actinocorallia libanotica</name>
    <dbReference type="NCBI Taxonomy" id="46162"/>
    <lineage>
        <taxon>Bacteria</taxon>
        <taxon>Bacillati</taxon>
        <taxon>Actinomycetota</taxon>
        <taxon>Actinomycetes</taxon>
        <taxon>Streptosporangiales</taxon>
        <taxon>Thermomonosporaceae</taxon>
        <taxon>Actinocorallia</taxon>
    </lineage>
</organism>
<gene>
    <name evidence="2" type="ORF">GCM10009550_06860</name>
</gene>
<keyword evidence="3" id="KW-1185">Reference proteome</keyword>
<accession>A0ABN1Q8Y5</accession>
<dbReference type="SUPFAM" id="SSF50998">
    <property type="entry name" value="Quinoprotein alcohol dehydrogenase-like"/>
    <property type="match status" value="1"/>
</dbReference>
<dbReference type="InterPro" id="IPR002372">
    <property type="entry name" value="PQQ_rpt_dom"/>
</dbReference>
<feature type="domain" description="Pyrrolo-quinoline quinone repeat" evidence="1">
    <location>
        <begin position="56"/>
        <end position="180"/>
    </location>
</feature>
<dbReference type="InterPro" id="IPR015943">
    <property type="entry name" value="WD40/YVTN_repeat-like_dom_sf"/>
</dbReference>
<dbReference type="Proteomes" id="UP001500665">
    <property type="component" value="Unassembled WGS sequence"/>
</dbReference>
<evidence type="ECO:0000313" key="2">
    <source>
        <dbReference type="EMBL" id="GAA0938822.1"/>
    </source>
</evidence>
<reference evidence="3" key="1">
    <citation type="journal article" date="2019" name="Int. J. Syst. Evol. Microbiol.">
        <title>The Global Catalogue of Microorganisms (GCM) 10K type strain sequencing project: providing services to taxonomists for standard genome sequencing and annotation.</title>
        <authorList>
            <consortium name="The Broad Institute Genomics Platform"/>
            <consortium name="The Broad Institute Genome Sequencing Center for Infectious Disease"/>
            <person name="Wu L."/>
            <person name="Ma J."/>
        </authorList>
    </citation>
    <scope>NUCLEOTIDE SEQUENCE [LARGE SCALE GENOMIC DNA]</scope>
    <source>
        <strain evidence="3">JCM 10696</strain>
    </source>
</reference>